<feature type="region of interest" description="Disordered" evidence="1">
    <location>
        <begin position="627"/>
        <end position="651"/>
    </location>
</feature>
<feature type="region of interest" description="Disordered" evidence="1">
    <location>
        <begin position="550"/>
        <end position="600"/>
    </location>
</feature>
<dbReference type="KEGG" id="bbes:BESB_032700"/>
<feature type="compositionally biased region" description="Basic and acidic residues" evidence="1">
    <location>
        <begin position="571"/>
        <end position="590"/>
    </location>
</feature>
<reference evidence="2 3" key="1">
    <citation type="submission" date="2017-09" db="EMBL/GenBank/DDBJ databases">
        <title>Genome sequencing of Besnoitia besnoiti strain Bb-Ger1.</title>
        <authorList>
            <person name="Schares G."/>
            <person name="Venepally P."/>
            <person name="Lorenzi H.A."/>
        </authorList>
    </citation>
    <scope>NUCLEOTIDE SEQUENCE [LARGE SCALE GENOMIC DNA]</scope>
    <source>
        <strain evidence="2 3">Bb-Ger1</strain>
    </source>
</reference>
<comment type="caution">
    <text evidence="2">The sequence shown here is derived from an EMBL/GenBank/DDBJ whole genome shotgun (WGS) entry which is preliminary data.</text>
</comment>
<evidence type="ECO:0000313" key="3">
    <source>
        <dbReference type="Proteomes" id="UP000224006"/>
    </source>
</evidence>
<dbReference type="Proteomes" id="UP000224006">
    <property type="component" value="Unassembled WGS sequence"/>
</dbReference>
<feature type="compositionally biased region" description="Polar residues" evidence="1">
    <location>
        <begin position="367"/>
        <end position="376"/>
    </location>
</feature>
<feature type="region of interest" description="Disordered" evidence="1">
    <location>
        <begin position="118"/>
        <end position="196"/>
    </location>
</feature>
<dbReference type="GeneID" id="40308252"/>
<accession>A0A2A9M5Z4</accession>
<evidence type="ECO:0000313" key="2">
    <source>
        <dbReference type="EMBL" id="PFH31073.1"/>
    </source>
</evidence>
<name>A0A2A9M5Z4_BESBE</name>
<protein>
    <submittedName>
        <fullName evidence="2">Uncharacterized protein</fullName>
    </submittedName>
</protein>
<feature type="compositionally biased region" description="Polar residues" evidence="1">
    <location>
        <begin position="158"/>
        <end position="174"/>
    </location>
</feature>
<feature type="region of interest" description="Disordered" evidence="1">
    <location>
        <begin position="351"/>
        <end position="415"/>
    </location>
</feature>
<organism evidence="2 3">
    <name type="scientific">Besnoitia besnoiti</name>
    <name type="common">Apicomplexan protozoan</name>
    <dbReference type="NCBI Taxonomy" id="94643"/>
    <lineage>
        <taxon>Eukaryota</taxon>
        <taxon>Sar</taxon>
        <taxon>Alveolata</taxon>
        <taxon>Apicomplexa</taxon>
        <taxon>Conoidasida</taxon>
        <taxon>Coccidia</taxon>
        <taxon>Eucoccidiorida</taxon>
        <taxon>Eimeriorina</taxon>
        <taxon>Sarcocystidae</taxon>
        <taxon>Besnoitia</taxon>
    </lineage>
</organism>
<feature type="compositionally biased region" description="Polar residues" evidence="1">
    <location>
        <begin position="629"/>
        <end position="646"/>
    </location>
</feature>
<proteinExistence type="predicted"/>
<dbReference type="VEuPathDB" id="ToxoDB:BESB_032700"/>
<feature type="compositionally biased region" description="Low complexity" evidence="1">
    <location>
        <begin position="552"/>
        <end position="569"/>
    </location>
</feature>
<feature type="region of interest" description="Disordered" evidence="1">
    <location>
        <begin position="1045"/>
        <end position="1085"/>
    </location>
</feature>
<feature type="compositionally biased region" description="Gly residues" evidence="1">
    <location>
        <begin position="1143"/>
        <end position="1152"/>
    </location>
</feature>
<gene>
    <name evidence="2" type="ORF">BESB_032700</name>
</gene>
<evidence type="ECO:0000256" key="1">
    <source>
        <dbReference type="SAM" id="MobiDB-lite"/>
    </source>
</evidence>
<keyword evidence="3" id="KW-1185">Reference proteome</keyword>
<dbReference type="RefSeq" id="XP_029215082.1">
    <property type="nucleotide sequence ID" value="XM_029361862.1"/>
</dbReference>
<dbReference type="EMBL" id="NWUJ01000017">
    <property type="protein sequence ID" value="PFH31073.1"/>
    <property type="molecule type" value="Genomic_DNA"/>
</dbReference>
<feature type="region of interest" description="Disordered" evidence="1">
    <location>
        <begin position="883"/>
        <end position="902"/>
    </location>
</feature>
<feature type="region of interest" description="Disordered" evidence="1">
    <location>
        <begin position="1121"/>
        <end position="1216"/>
    </location>
</feature>
<sequence length="1538" mass="161852">MSPPTPRSSLDCVLPCSEHRCGPQPFLSALREADACVPPPCVSLLCPHPIARPKAAMPSAYVVPTSLQSAEGALRFSRARSSRGGPPCGSTCEARLNTPSRGVALRPDALTAGDVEAARPPFSAGSSSSSLATEVTSSCPREYARKRRLGLTRGASMTVASSRSTGSEDSSPRTPHSGAASLLNSRRPASWGQTHSAEAALPCERDFAGAAWKPDGGSHASRLGSCSPAGAGAEADTLITAGLRAVCSGRTEGLAWPSPNPASAEYNSDAVGGVYSSSIQQSTPLARTSTMSASSCHASSRASLSCLRTFTPRSGGRQAFEDFATPAPGNYVHDLPGTGAWPPEGLRFQAVRGRDGAGDGGARFPSPNLSYETASSGRRRNADTATCGSPLSVGRRVPSAPSPRSNESPGGLPPYYAARRTERLWSGAESACGALKVTAHRPALESQTAAVDSLPQPRRSPAAWRSSRALVAAPMLSSALVGIQSPSRLSASPCSGAGGIRCVLISETSLEQLSSVGTPTKKGLTTVDAEKLRAPATATVLRKRVKDAVTVSASGESPAAAEFPASAPSEGEERRKSGVLRERNREESQERAPLPNGSGSLRHLQLLGVNAADQVAVWTAVRAKMAERTSANRSGSRTPEMNWTPQDEQDSVDAVLEPDVEEKEAEKALSEQVDDAQVNGSFARNCEALRGDTRRGKRWSRPEALHQLEFGGGSWDAQMQEGPGGNASHIQRHFIGVQSPLASHHGNYVSDRCEGQLSHENGGDSSAFNLRADCGLLTEPDAHRAAPPPTPVRLRSTAKLDGTSACRLPAAVWGLPVPTPGHRSRAPLNLESFSADVGSGLEPQGTLGHADVQESPLLPLSEGIGVPEADEQPLSDRARYLSGSAGKSVAMPQPSSKASENEEMERSWLQEELQMRRLAWQLRQEQQLRLALLMPRGPALPSPASVVSPIRHRSPAASPRLLRECDPTICDCGRESSWISPFEATGDGDGARNSAVFSTNSLAAPCVSSAHKDAENYIRVGVCTVCEPPASSCQLAADSFDLYHQPRTSPKREAGSAAPRPSTQSTGCPLPKHSAPVPGDLTPAGLERSRAVGDLSTRTGSADKSSLPYVWNDAASRGANGGMPPYRWPQPSDSELPLETGLSSGGPRGVSGGCSPRERCRRTPTSGTSREGKRGATRPTFVSLSRSGLSKRRPAPLTLPSMDDGAAELPPPAPTSWSSRLRMAAVQCADAAAGSESCSETADEPCASFSLDGAKATPIRAAEAANTRLRATSAATDKLPKTWHAPEADEVGSALPTLLGRRPPPLWAQVDPVACTGWSLGTRKKNEAATNGDKRVCVQGKPVMRDFAPLRTCPSSQAKMGFPGGAHIDVETEKLQAADERVPHPPLLAFTPISETQMPDRGESPCGASAHIMDADEDQPLHSCFYPAPSDRSGVCVARSQLLVDTPERRQSPLIPQGHCGSAADLREDDALCALPTEVNEESEMEAGQDRTPRTGCRDPILTAPHHRGAHRNPLLGFAAPSASRGFLHLPSLPTVFR</sequence>
<feature type="compositionally biased region" description="Low complexity" evidence="1">
    <location>
        <begin position="123"/>
        <end position="138"/>
    </location>
</feature>